<dbReference type="Proteomes" id="UP000199005">
    <property type="component" value="Unassembled WGS sequence"/>
</dbReference>
<sequence>MDKESVSRSRLFREAFLPGAFVRLRNHSYARVVGVNSQSGTAMEQIDKEQLQEAVLSFVRNWESAGGTADPAYRRTTGGQALEVQVPSEIVVSPAPLMLICRSCKVLDFYDTRLSDAQTLEKVHGRLRPMGVRQGVPCKRPGCRGTMIQLPYAAVHRCGHASALHLHHSARRPKNVGYQDRGAFFYSYFFDVDTGHMVANSLQGDCPHCSKLYEDRKGVNHRGAALTNGDTFYVQNTQYIALSASRGKLVNRIVQRLPQAGGALLSDALDIAEGLASALIGLITPAELEERLIRLLEGGTGDEAERAKKQKLLEKKQADLNKLLDHFKDMPSMLEDMASVLDSQRESIAQLETELASGAGQFKAVREILVDEAPLAALAANRRALEAVFLANDVNGLTVEDALAQASDAIGQEALRQSWAQVQNRYGIESIAHIQDLKVVLAALGFSREKNIPEDDAEMTPVHLNAFDDRSNESLRGRAPIYAMTATTEALWIRLDPRKVLAWCIEGAGWQVDDLSILENRARSQAYLLEACPALSVSLAQAGRIRREHGLQASTPFELLHSISHALMMTARRHTGYDAKSIQEYLLPMDMSVILYVTSVQNYTAGGLLTLFRHYLLPWLDDASMFAFNCAFDPVCSDNGSTCSGCLQIEIGCETLNHGLSRAYLHGGAADREGTLMITRGYWDA</sequence>
<evidence type="ECO:0000313" key="1">
    <source>
        <dbReference type="EMBL" id="SEJ16637.1"/>
    </source>
</evidence>
<name>A0A1H6WQX9_9GAMM</name>
<accession>A0A1H6WQX9</accession>
<gene>
    <name evidence="1" type="ORF">SAMN04244579_03355</name>
</gene>
<dbReference type="EMBL" id="FNYO01000046">
    <property type="protein sequence ID" value="SEJ16637.1"/>
    <property type="molecule type" value="Genomic_DNA"/>
</dbReference>
<evidence type="ECO:0000313" key="2">
    <source>
        <dbReference type="Proteomes" id="UP000199005"/>
    </source>
</evidence>
<dbReference type="AlphaFoldDB" id="A0A1H6WQX9"/>
<dbReference type="RefSeq" id="WP_090901332.1">
    <property type="nucleotide sequence ID" value="NZ_FNYO01000046.1"/>
</dbReference>
<protein>
    <submittedName>
        <fullName evidence="1">Uncharacterized protein</fullName>
    </submittedName>
</protein>
<reference evidence="1 2" key="1">
    <citation type="submission" date="2016-10" db="EMBL/GenBank/DDBJ databases">
        <authorList>
            <person name="de Groot N.N."/>
        </authorList>
    </citation>
    <scope>NUCLEOTIDE SEQUENCE [LARGE SCALE GENOMIC DNA]</scope>
    <source>
        <strain evidence="1 2">DSM 1041</strain>
    </source>
</reference>
<dbReference type="STRING" id="170623.SAMN04244579_03355"/>
<proteinExistence type="predicted"/>
<organism evidence="1 2">
    <name type="scientific">Azotobacter beijerinckii</name>
    <dbReference type="NCBI Taxonomy" id="170623"/>
    <lineage>
        <taxon>Bacteria</taxon>
        <taxon>Pseudomonadati</taxon>
        <taxon>Pseudomonadota</taxon>
        <taxon>Gammaproteobacteria</taxon>
        <taxon>Pseudomonadales</taxon>
        <taxon>Pseudomonadaceae</taxon>
        <taxon>Azotobacter</taxon>
    </lineage>
</organism>